<sequence length="252" mass="27067">MGKDTLRWHVLTCPLRSLVAATATEEGKRGQTIAPAATQEQWPKLPDRVREVEGNPDFSNKDIGASQPQLVTEINTGIMCTLNQYTENLHFVSSPLMEDEKMATLSLSDQLPSGQRLSLVPPSQSPYLAGQEPLRVSISSQLRNLLQGFNITNEAQEEAVAIVLNDNLDLGCAVIEHAATDNPLRPPKARANSAAAPYVVAPLVHVAAVVHTAPAATIGSCPLESSTPGFTFTPDQYRQLLSLITPPMPVGS</sequence>
<gene>
    <name evidence="1" type="ORF">LOK49_LG03G03236</name>
</gene>
<evidence type="ECO:0000313" key="2">
    <source>
        <dbReference type="Proteomes" id="UP001060215"/>
    </source>
</evidence>
<dbReference type="EMBL" id="CM045763">
    <property type="protein sequence ID" value="KAI8023014.1"/>
    <property type="molecule type" value="Genomic_DNA"/>
</dbReference>
<keyword evidence="2" id="KW-1185">Reference proteome</keyword>
<comment type="caution">
    <text evidence="1">The sequence shown here is derived from an EMBL/GenBank/DDBJ whole genome shotgun (WGS) entry which is preliminary data.</text>
</comment>
<dbReference type="Proteomes" id="UP001060215">
    <property type="component" value="Chromosome 6"/>
</dbReference>
<proteinExistence type="predicted"/>
<organism evidence="1 2">
    <name type="scientific">Camellia lanceoleosa</name>
    <dbReference type="NCBI Taxonomy" id="1840588"/>
    <lineage>
        <taxon>Eukaryota</taxon>
        <taxon>Viridiplantae</taxon>
        <taxon>Streptophyta</taxon>
        <taxon>Embryophyta</taxon>
        <taxon>Tracheophyta</taxon>
        <taxon>Spermatophyta</taxon>
        <taxon>Magnoliopsida</taxon>
        <taxon>eudicotyledons</taxon>
        <taxon>Gunneridae</taxon>
        <taxon>Pentapetalae</taxon>
        <taxon>asterids</taxon>
        <taxon>Ericales</taxon>
        <taxon>Theaceae</taxon>
        <taxon>Camellia</taxon>
    </lineage>
</organism>
<name>A0ACC0ICR6_9ERIC</name>
<protein>
    <submittedName>
        <fullName evidence="1">Uncharacterized protein</fullName>
    </submittedName>
</protein>
<reference evidence="1 2" key="1">
    <citation type="journal article" date="2022" name="Plant J.">
        <title>Chromosome-level genome of Camellia lanceoleosa provides a valuable resource for understanding genome evolution and self-incompatibility.</title>
        <authorList>
            <person name="Gong W."/>
            <person name="Xiao S."/>
            <person name="Wang L."/>
            <person name="Liao Z."/>
            <person name="Chang Y."/>
            <person name="Mo W."/>
            <person name="Hu G."/>
            <person name="Li W."/>
            <person name="Zhao G."/>
            <person name="Zhu H."/>
            <person name="Hu X."/>
            <person name="Ji K."/>
            <person name="Xiang X."/>
            <person name="Song Q."/>
            <person name="Yuan D."/>
            <person name="Jin S."/>
            <person name="Zhang L."/>
        </authorList>
    </citation>
    <scope>NUCLEOTIDE SEQUENCE [LARGE SCALE GENOMIC DNA]</scope>
    <source>
        <strain evidence="1">SQ_2022a</strain>
    </source>
</reference>
<accession>A0ACC0ICR6</accession>
<evidence type="ECO:0000313" key="1">
    <source>
        <dbReference type="EMBL" id="KAI8023014.1"/>
    </source>
</evidence>